<organism evidence="2 3">
    <name type="scientific">Gimesia algae</name>
    <dbReference type="NCBI Taxonomy" id="2527971"/>
    <lineage>
        <taxon>Bacteria</taxon>
        <taxon>Pseudomonadati</taxon>
        <taxon>Planctomycetota</taxon>
        <taxon>Planctomycetia</taxon>
        <taxon>Planctomycetales</taxon>
        <taxon>Planctomycetaceae</taxon>
        <taxon>Gimesia</taxon>
    </lineage>
</organism>
<keyword evidence="3" id="KW-1185">Reference proteome</keyword>
<evidence type="ECO:0000313" key="3">
    <source>
        <dbReference type="Proteomes" id="UP000316855"/>
    </source>
</evidence>
<dbReference type="Pfam" id="PF08241">
    <property type="entry name" value="Methyltransf_11"/>
    <property type="match status" value="1"/>
</dbReference>
<name>A0A517VFA1_9PLAN</name>
<reference evidence="2 3" key="1">
    <citation type="submission" date="2019-02" db="EMBL/GenBank/DDBJ databases">
        <title>Deep-cultivation of Planctomycetes and their phenomic and genomic characterization uncovers novel biology.</title>
        <authorList>
            <person name="Wiegand S."/>
            <person name="Jogler M."/>
            <person name="Boedeker C."/>
            <person name="Pinto D."/>
            <person name="Vollmers J."/>
            <person name="Rivas-Marin E."/>
            <person name="Kohn T."/>
            <person name="Peeters S.H."/>
            <person name="Heuer A."/>
            <person name="Rast P."/>
            <person name="Oberbeckmann S."/>
            <person name="Bunk B."/>
            <person name="Jeske O."/>
            <person name="Meyerdierks A."/>
            <person name="Storesund J.E."/>
            <person name="Kallscheuer N."/>
            <person name="Luecker S."/>
            <person name="Lage O.M."/>
            <person name="Pohl T."/>
            <person name="Merkel B.J."/>
            <person name="Hornburger P."/>
            <person name="Mueller R.-W."/>
            <person name="Bruemmer F."/>
            <person name="Labrenz M."/>
            <person name="Spormann A.M."/>
            <person name="Op den Camp H."/>
            <person name="Overmann J."/>
            <person name="Amann R."/>
            <person name="Jetten M.S.M."/>
            <person name="Mascher T."/>
            <person name="Medema M.H."/>
            <person name="Devos D.P."/>
            <person name="Kaster A.-K."/>
            <person name="Ovreas L."/>
            <person name="Rohde M."/>
            <person name="Galperin M.Y."/>
            <person name="Jogler C."/>
        </authorList>
    </citation>
    <scope>NUCLEOTIDE SEQUENCE [LARGE SCALE GENOMIC DNA]</scope>
    <source>
        <strain evidence="2 3">Pan161</strain>
    </source>
</reference>
<evidence type="ECO:0000313" key="2">
    <source>
        <dbReference type="EMBL" id="QDT91684.1"/>
    </source>
</evidence>
<dbReference type="GO" id="GO:0032259">
    <property type="term" value="P:methylation"/>
    <property type="evidence" value="ECO:0007669"/>
    <property type="project" value="UniProtKB-KW"/>
</dbReference>
<feature type="domain" description="Methyltransferase type 11" evidence="1">
    <location>
        <begin position="67"/>
        <end position="158"/>
    </location>
</feature>
<protein>
    <submittedName>
        <fullName evidence="2">Trans-aconitate 2-methyltransferase</fullName>
        <ecNumber evidence="2">2.1.1.144</ecNumber>
    </submittedName>
</protein>
<dbReference type="EC" id="2.1.1.144" evidence="2"/>
<sequence length="268" mass="30268">MEEQRFSQPEDSQFANTDHATRDRALFDQIAEKYCRKDLLPATQHARRHRLFQTLKSVQMPPHADVLEVGCGAGFAAKYLEGRIGSYCGVDYSENLIHYARAHNSGPEIEFVAANIKDFQPGKSFDLIFAIGLLHHFDDLDSMLESTVQLLNPGGWFIANEPQPGNPLISLARRVRKRIDSHYSSEQKELTAKSLRSACERAKLSSVQIVPQGLFSTPFAEVPLHPQWLFTPVSILACFTDKIVERLPEKAFHSLSWNLVVAGQRQEH</sequence>
<dbReference type="RefSeq" id="WP_145228621.1">
    <property type="nucleotide sequence ID" value="NZ_CP036343.1"/>
</dbReference>
<dbReference type="InterPro" id="IPR029063">
    <property type="entry name" value="SAM-dependent_MTases_sf"/>
</dbReference>
<dbReference type="SUPFAM" id="SSF53335">
    <property type="entry name" value="S-adenosyl-L-methionine-dependent methyltransferases"/>
    <property type="match status" value="1"/>
</dbReference>
<dbReference type="Gene3D" id="3.40.50.150">
    <property type="entry name" value="Vaccinia Virus protein VP39"/>
    <property type="match status" value="1"/>
</dbReference>
<dbReference type="Proteomes" id="UP000316855">
    <property type="component" value="Chromosome"/>
</dbReference>
<dbReference type="PANTHER" id="PTHR43861">
    <property type="entry name" value="TRANS-ACONITATE 2-METHYLTRANSFERASE-RELATED"/>
    <property type="match status" value="1"/>
</dbReference>
<evidence type="ECO:0000259" key="1">
    <source>
        <dbReference type="Pfam" id="PF08241"/>
    </source>
</evidence>
<dbReference type="AlphaFoldDB" id="A0A517VFA1"/>
<dbReference type="InterPro" id="IPR013216">
    <property type="entry name" value="Methyltransf_11"/>
</dbReference>
<keyword evidence="2" id="KW-0489">Methyltransferase</keyword>
<dbReference type="EMBL" id="CP036343">
    <property type="protein sequence ID" value="QDT91684.1"/>
    <property type="molecule type" value="Genomic_DNA"/>
</dbReference>
<gene>
    <name evidence="2" type="primary">tam_3</name>
    <name evidence="2" type="ORF">Pan161_33460</name>
</gene>
<accession>A0A517VFA1</accession>
<dbReference type="CDD" id="cd02440">
    <property type="entry name" value="AdoMet_MTases"/>
    <property type="match status" value="1"/>
</dbReference>
<dbReference type="GO" id="GO:0030798">
    <property type="term" value="F:trans-aconitate 2-methyltransferase activity"/>
    <property type="evidence" value="ECO:0007669"/>
    <property type="project" value="UniProtKB-EC"/>
</dbReference>
<keyword evidence="2" id="KW-0808">Transferase</keyword>
<dbReference type="KEGG" id="gax:Pan161_33460"/>
<dbReference type="OrthoDB" id="9808140at2"/>
<proteinExistence type="predicted"/>